<evidence type="ECO:0000313" key="5">
    <source>
        <dbReference type="EMBL" id="GMI37023.1"/>
    </source>
</evidence>
<dbReference type="InterPro" id="IPR008927">
    <property type="entry name" value="6-PGluconate_DH-like_C_sf"/>
</dbReference>
<dbReference type="Proteomes" id="UP001165060">
    <property type="component" value="Unassembled WGS sequence"/>
</dbReference>
<proteinExistence type="predicted"/>
<keyword evidence="2" id="KW-0560">Oxidoreductase</keyword>
<name>A0ABQ6N0K3_9STRA</name>
<dbReference type="SUPFAM" id="SSF48179">
    <property type="entry name" value="6-phosphogluconate dehydrogenase C-terminal domain-like"/>
    <property type="match status" value="1"/>
</dbReference>
<sequence>MASLFASLSFPTTVAPCIFQVLWLKLCVNCCINAITAIHDAPNKHALDLLASSEGAPPGLRESLVSELVAVGNLDLASLGSAFRLSPPLVLEAAGRVAELTAGNVNSTLQDVRSGRVTEIRALNGYVVRRGGELGVDTPANAWLVEKVEALRPSS</sequence>
<evidence type="ECO:0000259" key="4">
    <source>
        <dbReference type="Pfam" id="PF08546"/>
    </source>
</evidence>
<keyword evidence="6" id="KW-1185">Reference proteome</keyword>
<evidence type="ECO:0000256" key="3">
    <source>
        <dbReference type="SAM" id="SignalP"/>
    </source>
</evidence>
<gene>
    <name evidence="5" type="ORF">TeGR_g12512</name>
</gene>
<dbReference type="Pfam" id="PF08546">
    <property type="entry name" value="ApbA_C"/>
    <property type="match status" value="1"/>
</dbReference>
<evidence type="ECO:0000313" key="6">
    <source>
        <dbReference type="Proteomes" id="UP001165060"/>
    </source>
</evidence>
<comment type="caution">
    <text evidence="5">The sequence shown here is derived from an EMBL/GenBank/DDBJ whole genome shotgun (WGS) entry which is preliminary data.</text>
</comment>
<protein>
    <recommendedName>
        <fullName evidence="4">Ketopantoate reductase C-terminal domain-containing protein</fullName>
    </recommendedName>
</protein>
<organism evidence="5 6">
    <name type="scientific">Tetraparma gracilis</name>
    <dbReference type="NCBI Taxonomy" id="2962635"/>
    <lineage>
        <taxon>Eukaryota</taxon>
        <taxon>Sar</taxon>
        <taxon>Stramenopiles</taxon>
        <taxon>Ochrophyta</taxon>
        <taxon>Bolidophyceae</taxon>
        <taxon>Parmales</taxon>
        <taxon>Triparmaceae</taxon>
        <taxon>Tetraparma</taxon>
    </lineage>
</organism>
<feature type="chain" id="PRO_5045791958" description="Ketopantoate reductase C-terminal domain-containing protein" evidence="3">
    <location>
        <begin position="17"/>
        <end position="155"/>
    </location>
</feature>
<feature type="signal peptide" evidence="3">
    <location>
        <begin position="1"/>
        <end position="16"/>
    </location>
</feature>
<dbReference type="PANTHER" id="PTHR43765">
    <property type="entry name" value="2-DEHYDROPANTOATE 2-REDUCTASE-RELATED"/>
    <property type="match status" value="1"/>
</dbReference>
<evidence type="ECO:0000256" key="2">
    <source>
        <dbReference type="ARBA" id="ARBA00023002"/>
    </source>
</evidence>
<accession>A0ABQ6N0K3</accession>
<dbReference type="Gene3D" id="1.10.1040.10">
    <property type="entry name" value="N-(1-d-carboxylethyl)-l-norvaline Dehydrogenase, domain 2"/>
    <property type="match status" value="1"/>
</dbReference>
<evidence type="ECO:0000256" key="1">
    <source>
        <dbReference type="ARBA" id="ARBA00022857"/>
    </source>
</evidence>
<dbReference type="InterPro" id="IPR050838">
    <property type="entry name" value="Ketopantoate_reductase"/>
</dbReference>
<dbReference type="EMBL" id="BRYB01001953">
    <property type="protein sequence ID" value="GMI37023.1"/>
    <property type="molecule type" value="Genomic_DNA"/>
</dbReference>
<dbReference type="InterPro" id="IPR013752">
    <property type="entry name" value="KPA_reductase"/>
</dbReference>
<feature type="domain" description="Ketopantoate reductase C-terminal" evidence="4">
    <location>
        <begin position="20"/>
        <end position="150"/>
    </location>
</feature>
<reference evidence="5 6" key="1">
    <citation type="journal article" date="2023" name="Commun. Biol.">
        <title>Genome analysis of Parmales, the sister group of diatoms, reveals the evolutionary specialization of diatoms from phago-mixotrophs to photoautotrophs.</title>
        <authorList>
            <person name="Ban H."/>
            <person name="Sato S."/>
            <person name="Yoshikawa S."/>
            <person name="Yamada K."/>
            <person name="Nakamura Y."/>
            <person name="Ichinomiya M."/>
            <person name="Sato N."/>
            <person name="Blanc-Mathieu R."/>
            <person name="Endo H."/>
            <person name="Kuwata A."/>
            <person name="Ogata H."/>
        </authorList>
    </citation>
    <scope>NUCLEOTIDE SEQUENCE [LARGE SCALE GENOMIC DNA]</scope>
</reference>
<dbReference type="PANTHER" id="PTHR43765:SF2">
    <property type="entry name" value="2-DEHYDROPANTOATE 2-REDUCTASE"/>
    <property type="match status" value="1"/>
</dbReference>
<dbReference type="InterPro" id="IPR013328">
    <property type="entry name" value="6PGD_dom2"/>
</dbReference>
<keyword evidence="3" id="KW-0732">Signal</keyword>
<keyword evidence="1" id="KW-0521">NADP</keyword>